<dbReference type="EMBL" id="AKHW03000503">
    <property type="protein sequence ID" value="KYO46427.1"/>
    <property type="molecule type" value="Genomic_DNA"/>
</dbReference>
<dbReference type="AlphaFoldDB" id="A0A151PBD5"/>
<feature type="compositionally biased region" description="Low complexity" evidence="1">
    <location>
        <begin position="114"/>
        <end position="125"/>
    </location>
</feature>
<organism evidence="2 3">
    <name type="scientific">Alligator mississippiensis</name>
    <name type="common">American alligator</name>
    <dbReference type="NCBI Taxonomy" id="8496"/>
    <lineage>
        <taxon>Eukaryota</taxon>
        <taxon>Metazoa</taxon>
        <taxon>Chordata</taxon>
        <taxon>Craniata</taxon>
        <taxon>Vertebrata</taxon>
        <taxon>Euteleostomi</taxon>
        <taxon>Archelosauria</taxon>
        <taxon>Archosauria</taxon>
        <taxon>Crocodylia</taxon>
        <taxon>Alligatoridae</taxon>
        <taxon>Alligatorinae</taxon>
        <taxon>Alligator</taxon>
    </lineage>
</organism>
<gene>
    <name evidence="2" type="ORF">Y1Q_0006537</name>
</gene>
<evidence type="ECO:0000313" key="2">
    <source>
        <dbReference type="EMBL" id="KYO46427.1"/>
    </source>
</evidence>
<reference evidence="2 3" key="1">
    <citation type="journal article" date="2012" name="Genome Biol.">
        <title>Sequencing three crocodilian genomes to illuminate the evolution of archosaurs and amniotes.</title>
        <authorList>
            <person name="St John J.A."/>
            <person name="Braun E.L."/>
            <person name="Isberg S.R."/>
            <person name="Miles L.G."/>
            <person name="Chong A.Y."/>
            <person name="Gongora J."/>
            <person name="Dalzell P."/>
            <person name="Moran C."/>
            <person name="Bed'hom B."/>
            <person name="Abzhanov A."/>
            <person name="Burgess S.C."/>
            <person name="Cooksey A.M."/>
            <person name="Castoe T.A."/>
            <person name="Crawford N.G."/>
            <person name="Densmore L.D."/>
            <person name="Drew J.C."/>
            <person name="Edwards S.V."/>
            <person name="Faircloth B.C."/>
            <person name="Fujita M.K."/>
            <person name="Greenwold M.J."/>
            <person name="Hoffmann F.G."/>
            <person name="Howard J.M."/>
            <person name="Iguchi T."/>
            <person name="Janes D.E."/>
            <person name="Khan S.Y."/>
            <person name="Kohno S."/>
            <person name="de Koning A.J."/>
            <person name="Lance S.L."/>
            <person name="McCarthy F.M."/>
            <person name="McCormack J.E."/>
            <person name="Merchant M.E."/>
            <person name="Peterson D.G."/>
            <person name="Pollock D.D."/>
            <person name="Pourmand N."/>
            <person name="Raney B.J."/>
            <person name="Roessler K.A."/>
            <person name="Sanford J.R."/>
            <person name="Sawyer R.H."/>
            <person name="Schmidt C.J."/>
            <person name="Triplett E.W."/>
            <person name="Tuberville T.D."/>
            <person name="Venegas-Anaya M."/>
            <person name="Howard J.T."/>
            <person name="Jarvis E.D."/>
            <person name="Guillette L.J.Jr."/>
            <person name="Glenn T.C."/>
            <person name="Green R.E."/>
            <person name="Ray D.A."/>
        </authorList>
    </citation>
    <scope>NUCLEOTIDE SEQUENCE [LARGE SCALE GENOMIC DNA]</scope>
    <source>
        <strain evidence="2">KSC_2009_1</strain>
    </source>
</reference>
<name>A0A151PBD5_ALLMI</name>
<comment type="caution">
    <text evidence="2">The sequence shown here is derived from an EMBL/GenBank/DDBJ whole genome shotgun (WGS) entry which is preliminary data.</text>
</comment>
<feature type="region of interest" description="Disordered" evidence="1">
    <location>
        <begin position="35"/>
        <end position="125"/>
    </location>
</feature>
<proteinExistence type="predicted"/>
<dbReference type="Proteomes" id="UP000050525">
    <property type="component" value="Unassembled WGS sequence"/>
</dbReference>
<keyword evidence="3" id="KW-1185">Reference proteome</keyword>
<protein>
    <submittedName>
        <fullName evidence="2">Uncharacterized protein</fullName>
    </submittedName>
</protein>
<accession>A0A151PBD5</accession>
<feature type="compositionally biased region" description="Basic and acidic residues" evidence="1">
    <location>
        <begin position="66"/>
        <end position="77"/>
    </location>
</feature>
<sequence>MSEDPEQSHQVEASPALPRAHTPLLSRFLGAAPSPAISLKNFGKTARGHPHLLRRWGDSSPSPRTTRGDDPEAVARIEEEETEDEGSQTNASPAPCARAPNRLQPPEIRVELVPDNSSSPDSSAA</sequence>
<evidence type="ECO:0000256" key="1">
    <source>
        <dbReference type="SAM" id="MobiDB-lite"/>
    </source>
</evidence>
<dbReference type="STRING" id="8496.A0A151PBD5"/>
<evidence type="ECO:0000313" key="3">
    <source>
        <dbReference type="Proteomes" id="UP000050525"/>
    </source>
</evidence>